<organism evidence="2 3">
    <name type="scientific">Bradyrhizobium betae</name>
    <dbReference type="NCBI Taxonomy" id="244734"/>
    <lineage>
        <taxon>Bacteria</taxon>
        <taxon>Pseudomonadati</taxon>
        <taxon>Pseudomonadota</taxon>
        <taxon>Alphaproteobacteria</taxon>
        <taxon>Hyphomicrobiales</taxon>
        <taxon>Nitrobacteraceae</taxon>
        <taxon>Bradyrhizobium</taxon>
    </lineage>
</organism>
<evidence type="ECO:0000256" key="1">
    <source>
        <dbReference type="SAM" id="SignalP"/>
    </source>
</evidence>
<accession>A0AAE9NDZ9</accession>
<name>A0AAE9NDZ9_9BRAD</name>
<gene>
    <name evidence="2" type="ORF">DCM83_23700</name>
</gene>
<proteinExistence type="predicted"/>
<reference evidence="2" key="1">
    <citation type="submission" date="2018-04" db="EMBL/GenBank/DDBJ databases">
        <title>Genomes of Endosymbiotic and Endophytic Bradyrhizobium Publication status.</title>
        <authorList>
            <person name="Guha S."/>
            <person name="Jorrin B."/>
            <person name="Sarkar M."/>
            <person name="Poole P.S."/>
            <person name="DasGupta M."/>
        </authorList>
    </citation>
    <scope>NUCLEOTIDE SEQUENCE</scope>
    <source>
        <strain evidence="2">WBOS16</strain>
    </source>
</reference>
<sequence>MRYGLLIAALLLSAAPAQAQDQAKDPAKDHTRSTYVTLMLQAFAAKVQCPGTDVVYQDLVQRAEQMHLPEGTTEKVRKAIAWMHTGGKMGEKQDDDLMAEVAVATQATDLNQRRLGMPSWCEVQKTNLAGLIRAKGG</sequence>
<evidence type="ECO:0000313" key="3">
    <source>
        <dbReference type="Proteomes" id="UP001058872"/>
    </source>
</evidence>
<feature type="signal peptide" evidence="1">
    <location>
        <begin position="1"/>
        <end position="19"/>
    </location>
</feature>
<dbReference type="RefSeq" id="WP_257180259.1">
    <property type="nucleotide sequence ID" value="NZ_CP028989.1"/>
</dbReference>
<feature type="chain" id="PRO_5042084157" evidence="1">
    <location>
        <begin position="20"/>
        <end position="137"/>
    </location>
</feature>
<dbReference type="AlphaFoldDB" id="A0AAE9NDZ9"/>
<dbReference type="Proteomes" id="UP001058872">
    <property type="component" value="Chromosome"/>
</dbReference>
<protein>
    <submittedName>
        <fullName evidence="2">Uncharacterized protein</fullName>
    </submittedName>
</protein>
<keyword evidence="1" id="KW-0732">Signal</keyword>
<dbReference type="EMBL" id="CP028989">
    <property type="protein sequence ID" value="UUO67922.1"/>
    <property type="molecule type" value="Genomic_DNA"/>
</dbReference>
<evidence type="ECO:0000313" key="2">
    <source>
        <dbReference type="EMBL" id="UUO67922.1"/>
    </source>
</evidence>